<accession>A0A161HJH1</accession>
<proteinExistence type="predicted"/>
<evidence type="ECO:0000313" key="2">
    <source>
        <dbReference type="EMBL" id="ANB16786.1"/>
    </source>
</evidence>
<keyword evidence="1" id="KW-0812">Transmembrane</keyword>
<feature type="transmembrane region" description="Helical" evidence="1">
    <location>
        <begin position="130"/>
        <end position="154"/>
    </location>
</feature>
<keyword evidence="3" id="KW-1185">Reference proteome</keyword>
<keyword evidence="1" id="KW-1133">Transmembrane helix</keyword>
<keyword evidence="1" id="KW-0472">Membrane</keyword>
<feature type="transmembrane region" description="Helical" evidence="1">
    <location>
        <begin position="104"/>
        <end position="123"/>
    </location>
</feature>
<evidence type="ECO:0000313" key="3">
    <source>
        <dbReference type="Proteomes" id="UP000076830"/>
    </source>
</evidence>
<reference evidence="2 3" key="1">
    <citation type="submission" date="2016-04" db="EMBL/GenBank/DDBJ databases">
        <title>Complete genome sequence of Dokdonella koreensis DS-123T.</title>
        <authorList>
            <person name="Kim J.F."/>
            <person name="Lee H."/>
            <person name="Kwak M.-J."/>
        </authorList>
    </citation>
    <scope>NUCLEOTIDE SEQUENCE [LARGE SCALE GENOMIC DNA]</scope>
    <source>
        <strain evidence="2 3">DS-123</strain>
    </source>
</reference>
<dbReference type="NCBIfam" id="NF041730">
    <property type="entry name" value="XrtH_assoc"/>
    <property type="match status" value="1"/>
</dbReference>
<dbReference type="KEGG" id="dko:I596_750"/>
<name>A0A161HJH1_9GAMM</name>
<dbReference type="EMBL" id="CP015249">
    <property type="protein sequence ID" value="ANB16786.1"/>
    <property type="molecule type" value="Genomic_DNA"/>
</dbReference>
<dbReference type="Proteomes" id="UP000076830">
    <property type="component" value="Chromosome"/>
</dbReference>
<evidence type="ECO:0000256" key="1">
    <source>
        <dbReference type="SAM" id="Phobius"/>
    </source>
</evidence>
<dbReference type="AlphaFoldDB" id="A0A161HJH1"/>
<organism evidence="2 3">
    <name type="scientific">Dokdonella koreensis DS-123</name>
    <dbReference type="NCBI Taxonomy" id="1300342"/>
    <lineage>
        <taxon>Bacteria</taxon>
        <taxon>Pseudomonadati</taxon>
        <taxon>Pseudomonadota</taxon>
        <taxon>Gammaproteobacteria</taxon>
        <taxon>Lysobacterales</taxon>
        <taxon>Rhodanobacteraceae</taxon>
        <taxon>Dokdonella</taxon>
    </lineage>
</organism>
<protein>
    <submittedName>
        <fullName evidence="2">Uncharacterized protein</fullName>
    </submittedName>
</protein>
<feature type="transmembrane region" description="Helical" evidence="1">
    <location>
        <begin position="21"/>
        <end position="47"/>
    </location>
</feature>
<dbReference type="STRING" id="1300342.I596_750"/>
<dbReference type="InterPro" id="IPR049823">
    <property type="entry name" value="XrtH_assoc"/>
</dbReference>
<sequence length="224" mass="23828">MTLSPLREFALKALLWLPLSFVIWFVLAPLLVWPVGVAARAVLLALWPELFSGLVQGAQVVDHAGQVLGSSGYLFELTTKILVRADDGGRVGLGVLETTLNPMIYGYALPLFSGLTLATPASIRRRAGQIAVAFAAIWLAQTFGVVAESLKVVAFQAGAPGQAAAEKAGLQPNVIALAYQFGYLILPALVPVALWVGFNRSFIESLVGQGREPDPGNQSHSHVE</sequence>
<gene>
    <name evidence="2" type="ORF">I596_750</name>
</gene>
<feature type="transmembrane region" description="Helical" evidence="1">
    <location>
        <begin position="174"/>
        <end position="196"/>
    </location>
</feature>